<comment type="caution">
    <text evidence="2">The sequence shown here is derived from an EMBL/GenBank/DDBJ whole genome shotgun (WGS) entry which is preliminary data.</text>
</comment>
<name>A0A1E5PC85_9ACTN</name>
<feature type="region of interest" description="Disordered" evidence="1">
    <location>
        <begin position="113"/>
        <end position="156"/>
    </location>
</feature>
<dbReference type="EMBL" id="MEHJ01000001">
    <property type="protein sequence ID" value="OEJ27150.1"/>
    <property type="molecule type" value="Genomic_DNA"/>
</dbReference>
<evidence type="ECO:0000313" key="2">
    <source>
        <dbReference type="EMBL" id="OEJ27150.1"/>
    </source>
</evidence>
<dbReference type="RefSeq" id="WP_069929015.1">
    <property type="nucleotide sequence ID" value="NZ_MEHI01000001.1"/>
</dbReference>
<evidence type="ECO:0000256" key="1">
    <source>
        <dbReference type="SAM" id="MobiDB-lite"/>
    </source>
</evidence>
<accession>A0A1E5PC85</accession>
<keyword evidence="3" id="KW-1185">Reference proteome</keyword>
<gene>
    <name evidence="2" type="ORF">AS594_24400</name>
</gene>
<dbReference type="AlphaFoldDB" id="A0A1E5PC85"/>
<organism evidence="2 3">
    <name type="scientific">Streptomyces agglomeratus</name>
    <dbReference type="NCBI Taxonomy" id="285458"/>
    <lineage>
        <taxon>Bacteria</taxon>
        <taxon>Bacillati</taxon>
        <taxon>Actinomycetota</taxon>
        <taxon>Actinomycetes</taxon>
        <taxon>Kitasatosporales</taxon>
        <taxon>Streptomycetaceae</taxon>
        <taxon>Streptomyces</taxon>
    </lineage>
</organism>
<dbReference type="OrthoDB" id="4330564at2"/>
<evidence type="ECO:0000313" key="3">
    <source>
        <dbReference type="Proteomes" id="UP000095759"/>
    </source>
</evidence>
<sequence>MGGRRQSRTGRNRRTTRPTALLSAVATLLAALFVCLGTGPEPRDHHGTGAPAAVAAEAVPAAVPPGAFAGAPAAPHVPAPDAASARDGSAYICPYDSRHCGVSPHLSPAVLSAPPPATPVAAEPQHLPPPAAADPVRGPGVLPRAPGRHVLQVMRT</sequence>
<dbReference type="STRING" id="285458.BGM19_12525"/>
<protein>
    <submittedName>
        <fullName evidence="2">Uncharacterized protein</fullName>
    </submittedName>
</protein>
<reference evidence="2 3" key="1">
    <citation type="submission" date="2016-08" db="EMBL/GenBank/DDBJ databases">
        <title>Complete genome sequence of Streptomyces agglomeratus strain 6-3-2, a novel anti-MRSA actinomycete isolated from Wuli of Tebit, China.</title>
        <authorList>
            <person name="Chen X."/>
        </authorList>
    </citation>
    <scope>NUCLEOTIDE SEQUENCE [LARGE SCALE GENOMIC DNA]</scope>
    <source>
        <strain evidence="2 3">6-3-2</strain>
    </source>
</reference>
<dbReference type="Proteomes" id="UP000095759">
    <property type="component" value="Unassembled WGS sequence"/>
</dbReference>
<proteinExistence type="predicted"/>